<keyword evidence="8" id="KW-0143">Chaperone</keyword>
<comment type="subcellular location">
    <subcellularLocation>
        <location evidence="1">Endoplasmic reticulum membrane</location>
        <topology evidence="1">Multi-pass membrane protein</topology>
    </subcellularLocation>
</comment>
<evidence type="ECO:0000256" key="7">
    <source>
        <dbReference type="ARBA" id="ARBA00023136"/>
    </source>
</evidence>
<evidence type="ECO:0000256" key="1">
    <source>
        <dbReference type="ARBA" id="ARBA00004477"/>
    </source>
</evidence>
<dbReference type="SUPFAM" id="SSF158702">
    <property type="entry name" value="Sec63 N-terminal domain-like"/>
    <property type="match status" value="1"/>
</dbReference>
<feature type="compositionally biased region" description="Basic residues" evidence="9">
    <location>
        <begin position="514"/>
        <end position="525"/>
    </location>
</feature>
<dbReference type="PRINTS" id="PR00625">
    <property type="entry name" value="JDOMAIN"/>
</dbReference>
<accession>A0ABY6KG37</accession>
<keyword evidence="2" id="KW-0813">Transport</keyword>
<dbReference type="InterPro" id="IPR035892">
    <property type="entry name" value="C2_domain_sf"/>
</dbReference>
<dbReference type="InterPro" id="IPR001623">
    <property type="entry name" value="DnaJ_domain"/>
</dbReference>
<dbReference type="PANTHER" id="PTHR24075:SF0">
    <property type="entry name" value="TRANSLOCATION PROTEIN SEC63 HOMOLOG"/>
    <property type="match status" value="1"/>
</dbReference>
<evidence type="ECO:0000259" key="11">
    <source>
        <dbReference type="PROSITE" id="PS50076"/>
    </source>
</evidence>
<keyword evidence="3 10" id="KW-0812">Transmembrane</keyword>
<dbReference type="Proteomes" id="UP001235939">
    <property type="component" value="Chromosome 05"/>
</dbReference>
<dbReference type="CDD" id="cd06257">
    <property type="entry name" value="DnaJ"/>
    <property type="match status" value="1"/>
</dbReference>
<dbReference type="InterPro" id="IPR036869">
    <property type="entry name" value="J_dom_sf"/>
</dbReference>
<evidence type="ECO:0000256" key="8">
    <source>
        <dbReference type="ARBA" id="ARBA00023186"/>
    </source>
</evidence>
<evidence type="ECO:0000256" key="4">
    <source>
        <dbReference type="ARBA" id="ARBA00022824"/>
    </source>
</evidence>
<proteinExistence type="predicted"/>
<evidence type="ECO:0000256" key="9">
    <source>
        <dbReference type="SAM" id="MobiDB-lite"/>
    </source>
</evidence>
<dbReference type="Pfam" id="PF02889">
    <property type="entry name" value="Sec63"/>
    <property type="match status" value="2"/>
</dbReference>
<feature type="domain" description="J" evidence="11">
    <location>
        <begin position="79"/>
        <end position="141"/>
    </location>
</feature>
<feature type="compositionally biased region" description="Low complexity" evidence="9">
    <location>
        <begin position="533"/>
        <end position="576"/>
    </location>
</feature>
<dbReference type="SUPFAM" id="SSF46565">
    <property type="entry name" value="Chaperone J-domain"/>
    <property type="match status" value="1"/>
</dbReference>
<dbReference type="PANTHER" id="PTHR24075">
    <property type="entry name" value="SEC63 DOMAIN-CONTAINING"/>
    <property type="match status" value="1"/>
</dbReference>
<evidence type="ECO:0000256" key="5">
    <source>
        <dbReference type="ARBA" id="ARBA00022927"/>
    </source>
</evidence>
<feature type="region of interest" description="Disordered" evidence="9">
    <location>
        <begin position="473"/>
        <end position="609"/>
    </location>
</feature>
<sequence length="747" mass="83792">MCGWCPALIRLTVPDEVKRDKGQCHCDDCAIKSSRLRSREPAKQIKKKLIKIAIILGWILLTITGYKVINTQHDHVDWDPFKILEIDPGASLSEIKKAYRSLSLIYHPDMATGDATMFMKIAKAHAALTDDESRKNWETYGNPDGPGATSFGIALPSWIIEKENAVWVLGVYALIFMVFLPVAVGVWWYRSVKFGGDQVLLATSQIYFAFLHKTPYMVLKRVLMVLAASYEFDKAHNSKIVERPSDNIEIPQLMKELPNLGEKNRENPLGCSYSIKARALLHAHLTRLKLPPNTLEEDEVEALMCDAADKMYVLKKCPYLLQDFVQRASQMITLALNGRLARMPNLETMENAMKLCPMIVQALWDNKSPLLQLPNITEDLLRHFTNRKRNIRSLKHLAMMKSSDRRAMLRSLSDSQYSDVMTVLANMPLIELDVRSEVLDDEDSGTITAGAIVTVTVTLVRKTLSTLFDKSDDKALDNTEEPAAAEEAEQQLANGGGEHSPNQARKPKVWEKAPKKKKGKPKKKAGGGGGGHKPAQQAAKKQPQPANNVAASAATAAAKKPSEAPADAPSQQNKENPPAKEKEEASEESSSGSEQSEAEEDDWEELHQQVGRKEKVLETKSKISHSVHCPHFPEDKQEYWWIYIADHKRKLLMTAPYLITNLVDQEEVELKFTAPSKLGIVSYSVIVRSDSYLDLDVFKVIKLDVKEPKEMLVVVPQWELSEEEDDRNQEESAVEDSDLATDDDDDD</sequence>
<dbReference type="Gene3D" id="2.60.40.150">
    <property type="entry name" value="C2 domain"/>
    <property type="match status" value="1"/>
</dbReference>
<keyword evidence="13" id="KW-1185">Reference proteome</keyword>
<dbReference type="SMART" id="SM00271">
    <property type="entry name" value="DnaJ"/>
    <property type="match status" value="1"/>
</dbReference>
<dbReference type="Gene3D" id="1.10.150.20">
    <property type="entry name" value="5' to 3' exonuclease, C-terminal subdomain"/>
    <property type="match status" value="1"/>
</dbReference>
<evidence type="ECO:0000313" key="12">
    <source>
        <dbReference type="EMBL" id="UYV67795.1"/>
    </source>
</evidence>
<feature type="transmembrane region" description="Helical" evidence="10">
    <location>
        <begin position="165"/>
        <end position="189"/>
    </location>
</feature>
<keyword evidence="6 10" id="KW-1133">Transmembrane helix</keyword>
<evidence type="ECO:0000256" key="6">
    <source>
        <dbReference type="ARBA" id="ARBA00022989"/>
    </source>
</evidence>
<feature type="region of interest" description="Disordered" evidence="9">
    <location>
        <begin position="720"/>
        <end position="747"/>
    </location>
</feature>
<evidence type="ECO:0000256" key="3">
    <source>
        <dbReference type="ARBA" id="ARBA00022692"/>
    </source>
</evidence>
<keyword evidence="4" id="KW-0256">Endoplasmic reticulum</keyword>
<dbReference type="PROSITE" id="PS50076">
    <property type="entry name" value="DNAJ_2"/>
    <property type="match status" value="1"/>
</dbReference>
<gene>
    <name evidence="12" type="ORF">LAZ67_5002091</name>
</gene>
<organism evidence="12 13">
    <name type="scientific">Cordylochernes scorpioides</name>
    <dbReference type="NCBI Taxonomy" id="51811"/>
    <lineage>
        <taxon>Eukaryota</taxon>
        <taxon>Metazoa</taxon>
        <taxon>Ecdysozoa</taxon>
        <taxon>Arthropoda</taxon>
        <taxon>Chelicerata</taxon>
        <taxon>Arachnida</taxon>
        <taxon>Pseudoscorpiones</taxon>
        <taxon>Cheliferoidea</taxon>
        <taxon>Chernetidae</taxon>
        <taxon>Cordylochernes</taxon>
    </lineage>
</organism>
<dbReference type="Gene3D" id="1.10.3380.10">
    <property type="entry name" value="Sec63 N-terminal domain-like domain"/>
    <property type="match status" value="1"/>
</dbReference>
<feature type="compositionally biased region" description="Acidic residues" evidence="9">
    <location>
        <begin position="478"/>
        <end position="489"/>
    </location>
</feature>
<dbReference type="InterPro" id="IPR014756">
    <property type="entry name" value="Ig_E-set"/>
</dbReference>
<evidence type="ECO:0000256" key="2">
    <source>
        <dbReference type="ARBA" id="ARBA00022448"/>
    </source>
</evidence>
<name>A0ABY6KG37_9ARAC</name>
<dbReference type="SUPFAM" id="SSF81296">
    <property type="entry name" value="E set domains"/>
    <property type="match status" value="1"/>
</dbReference>
<keyword evidence="7 10" id="KW-0472">Membrane</keyword>
<dbReference type="Gene3D" id="1.10.287.110">
    <property type="entry name" value="DnaJ domain"/>
    <property type="match status" value="1"/>
</dbReference>
<evidence type="ECO:0000256" key="10">
    <source>
        <dbReference type="SAM" id="Phobius"/>
    </source>
</evidence>
<dbReference type="Pfam" id="PF00226">
    <property type="entry name" value="DnaJ"/>
    <property type="match status" value="1"/>
</dbReference>
<dbReference type="EMBL" id="CP092867">
    <property type="protein sequence ID" value="UYV67795.1"/>
    <property type="molecule type" value="Genomic_DNA"/>
</dbReference>
<evidence type="ECO:0000313" key="13">
    <source>
        <dbReference type="Proteomes" id="UP001235939"/>
    </source>
</evidence>
<reference evidence="12 13" key="1">
    <citation type="submission" date="2022-01" db="EMBL/GenBank/DDBJ databases">
        <title>A chromosomal length assembly of Cordylochernes scorpioides.</title>
        <authorList>
            <person name="Zeh D."/>
            <person name="Zeh J."/>
        </authorList>
    </citation>
    <scope>NUCLEOTIDE SEQUENCE [LARGE SCALE GENOMIC DNA]</scope>
    <source>
        <strain evidence="12">IN4F17</strain>
        <tissue evidence="12">Whole Body</tissue>
    </source>
</reference>
<protein>
    <submittedName>
        <fullName evidence="12">SEC63</fullName>
    </submittedName>
</protein>
<dbReference type="SMART" id="SM00973">
    <property type="entry name" value="Sec63"/>
    <property type="match status" value="1"/>
</dbReference>
<keyword evidence="5" id="KW-0653">Protein transport</keyword>
<dbReference type="InterPro" id="IPR004179">
    <property type="entry name" value="Sec63-dom"/>
</dbReference>